<evidence type="ECO:0000256" key="9">
    <source>
        <dbReference type="ARBA" id="ARBA00022840"/>
    </source>
</evidence>
<protein>
    <recommendedName>
        <fullName evidence="4">phosphoribosyl-ATP diphosphatase</fullName>
        <ecNumber evidence="4">3.6.1.31</ecNumber>
    </recommendedName>
</protein>
<dbReference type="HAMAP" id="MF_01020">
    <property type="entry name" value="HisE"/>
    <property type="match status" value="1"/>
</dbReference>
<dbReference type="GO" id="GO:0000105">
    <property type="term" value="P:L-histidine biosynthetic process"/>
    <property type="evidence" value="ECO:0007669"/>
    <property type="project" value="UniProtKB-UniPathway"/>
</dbReference>
<keyword evidence="11" id="KW-0175">Coiled coil</keyword>
<dbReference type="CDD" id="cd11534">
    <property type="entry name" value="NTP-PPase_HisIE_like"/>
    <property type="match status" value="1"/>
</dbReference>
<proteinExistence type="inferred from homology"/>
<organism evidence="12">
    <name type="scientific">bioreactor metagenome</name>
    <dbReference type="NCBI Taxonomy" id="1076179"/>
    <lineage>
        <taxon>unclassified sequences</taxon>
        <taxon>metagenomes</taxon>
        <taxon>ecological metagenomes</taxon>
    </lineage>
</organism>
<dbReference type="NCBIfam" id="TIGR03188">
    <property type="entry name" value="histidine_hisI"/>
    <property type="match status" value="1"/>
</dbReference>
<evidence type="ECO:0000256" key="7">
    <source>
        <dbReference type="ARBA" id="ARBA00022741"/>
    </source>
</evidence>
<feature type="coiled-coil region" evidence="11">
    <location>
        <begin position="74"/>
        <end position="108"/>
    </location>
</feature>
<comment type="catalytic activity">
    <reaction evidence="1">
        <text>1-(5-phospho-beta-D-ribosyl)-ATP + H2O = 1-(5-phospho-beta-D-ribosyl)-5'-AMP + diphosphate + H(+)</text>
        <dbReference type="Rhea" id="RHEA:22828"/>
        <dbReference type="ChEBI" id="CHEBI:15377"/>
        <dbReference type="ChEBI" id="CHEBI:15378"/>
        <dbReference type="ChEBI" id="CHEBI:33019"/>
        <dbReference type="ChEBI" id="CHEBI:59457"/>
        <dbReference type="ChEBI" id="CHEBI:73183"/>
        <dbReference type="EC" id="3.6.1.31"/>
    </reaction>
</comment>
<dbReference type="InterPro" id="IPR008179">
    <property type="entry name" value="HisE"/>
</dbReference>
<evidence type="ECO:0000256" key="8">
    <source>
        <dbReference type="ARBA" id="ARBA00022801"/>
    </source>
</evidence>
<evidence type="ECO:0000256" key="5">
    <source>
        <dbReference type="ARBA" id="ARBA00022490"/>
    </source>
</evidence>
<keyword evidence="6" id="KW-0028">Amino-acid biosynthesis</keyword>
<dbReference type="Pfam" id="PF01503">
    <property type="entry name" value="PRA-PH"/>
    <property type="match status" value="1"/>
</dbReference>
<dbReference type="SUPFAM" id="SSF101386">
    <property type="entry name" value="all-alpha NTP pyrophosphatases"/>
    <property type="match status" value="1"/>
</dbReference>
<comment type="caution">
    <text evidence="12">The sequence shown here is derived from an EMBL/GenBank/DDBJ whole genome shotgun (WGS) entry which is preliminary data.</text>
</comment>
<dbReference type="GO" id="GO:0004636">
    <property type="term" value="F:phosphoribosyl-ATP diphosphatase activity"/>
    <property type="evidence" value="ECO:0007669"/>
    <property type="project" value="UniProtKB-EC"/>
</dbReference>
<dbReference type="UniPathway" id="UPA00031">
    <property type="reaction ID" value="UER00007"/>
</dbReference>
<dbReference type="EMBL" id="VSSQ01000691">
    <property type="protein sequence ID" value="MPL99833.1"/>
    <property type="molecule type" value="Genomic_DNA"/>
</dbReference>
<evidence type="ECO:0000256" key="1">
    <source>
        <dbReference type="ARBA" id="ARBA00001460"/>
    </source>
</evidence>
<evidence type="ECO:0000256" key="4">
    <source>
        <dbReference type="ARBA" id="ARBA00012414"/>
    </source>
</evidence>
<sequence>MENIILELYEVIKERKENRDESSYTSYLFNKGIDKILKKLGEECTETIISAKNDNKEEQILEIGDLIYHLLVTMAELNISVEEVEGELKKRRKKINNLKGERRQIEEI</sequence>
<reference evidence="12" key="1">
    <citation type="submission" date="2019-08" db="EMBL/GenBank/DDBJ databases">
        <authorList>
            <person name="Kucharzyk K."/>
            <person name="Murdoch R.W."/>
            <person name="Higgins S."/>
            <person name="Loffler F."/>
        </authorList>
    </citation>
    <scope>NUCLEOTIDE SEQUENCE</scope>
</reference>
<dbReference type="EC" id="3.6.1.31" evidence="4"/>
<dbReference type="Gene3D" id="1.10.287.1080">
    <property type="entry name" value="MazG-like"/>
    <property type="match status" value="1"/>
</dbReference>
<comment type="pathway">
    <text evidence="3">Amino-acid biosynthesis; L-histidine biosynthesis; L-histidine from 5-phospho-alpha-D-ribose 1-diphosphate: step 2/9.</text>
</comment>
<keyword evidence="7" id="KW-0547">Nucleotide-binding</keyword>
<dbReference type="GO" id="GO:0005737">
    <property type="term" value="C:cytoplasm"/>
    <property type="evidence" value="ECO:0007669"/>
    <property type="project" value="UniProtKB-SubCell"/>
</dbReference>
<accession>A0A644WBR7</accession>
<dbReference type="PANTHER" id="PTHR42945">
    <property type="entry name" value="HISTIDINE BIOSYNTHESIS BIFUNCTIONAL PROTEIN"/>
    <property type="match status" value="1"/>
</dbReference>
<dbReference type="InterPro" id="IPR021130">
    <property type="entry name" value="PRib-ATP_PPHydrolase-like"/>
</dbReference>
<evidence type="ECO:0000256" key="6">
    <source>
        <dbReference type="ARBA" id="ARBA00022605"/>
    </source>
</evidence>
<keyword evidence="8 12" id="KW-0378">Hydrolase</keyword>
<dbReference type="AlphaFoldDB" id="A0A644WBR7"/>
<keyword evidence="10" id="KW-0368">Histidine biosynthesis</keyword>
<evidence type="ECO:0000256" key="10">
    <source>
        <dbReference type="ARBA" id="ARBA00023102"/>
    </source>
</evidence>
<gene>
    <name evidence="12" type="primary">hisE_4</name>
    <name evidence="12" type="ORF">SDC9_46054</name>
</gene>
<dbReference type="PANTHER" id="PTHR42945:SF9">
    <property type="entry name" value="HISTIDINE BIOSYNTHESIS BIFUNCTIONAL PROTEIN HISIE"/>
    <property type="match status" value="1"/>
</dbReference>
<comment type="subcellular location">
    <subcellularLocation>
        <location evidence="2">Cytoplasm</location>
    </subcellularLocation>
</comment>
<keyword evidence="5" id="KW-0963">Cytoplasm</keyword>
<dbReference type="GO" id="GO:0005524">
    <property type="term" value="F:ATP binding"/>
    <property type="evidence" value="ECO:0007669"/>
    <property type="project" value="UniProtKB-KW"/>
</dbReference>
<evidence type="ECO:0000256" key="2">
    <source>
        <dbReference type="ARBA" id="ARBA00004496"/>
    </source>
</evidence>
<evidence type="ECO:0000256" key="11">
    <source>
        <dbReference type="SAM" id="Coils"/>
    </source>
</evidence>
<evidence type="ECO:0000313" key="12">
    <source>
        <dbReference type="EMBL" id="MPL99833.1"/>
    </source>
</evidence>
<name>A0A644WBR7_9ZZZZ</name>
<keyword evidence="9" id="KW-0067">ATP-binding</keyword>
<evidence type="ECO:0000256" key="3">
    <source>
        <dbReference type="ARBA" id="ARBA00005204"/>
    </source>
</evidence>